<name>A0A9N8VWC6_9GLOM</name>
<evidence type="ECO:0000313" key="2">
    <source>
        <dbReference type="Proteomes" id="UP000789706"/>
    </source>
</evidence>
<organism evidence="1 2">
    <name type="scientific">Diversispora eburnea</name>
    <dbReference type="NCBI Taxonomy" id="1213867"/>
    <lineage>
        <taxon>Eukaryota</taxon>
        <taxon>Fungi</taxon>
        <taxon>Fungi incertae sedis</taxon>
        <taxon>Mucoromycota</taxon>
        <taxon>Glomeromycotina</taxon>
        <taxon>Glomeromycetes</taxon>
        <taxon>Diversisporales</taxon>
        <taxon>Diversisporaceae</taxon>
        <taxon>Diversispora</taxon>
    </lineage>
</organism>
<protein>
    <submittedName>
        <fullName evidence="1">1513_t:CDS:1</fullName>
    </submittedName>
</protein>
<accession>A0A9N8VWC6</accession>
<dbReference type="EMBL" id="CAJVPK010000182">
    <property type="protein sequence ID" value="CAG8468649.1"/>
    <property type="molecule type" value="Genomic_DNA"/>
</dbReference>
<keyword evidence="2" id="KW-1185">Reference proteome</keyword>
<dbReference type="AlphaFoldDB" id="A0A9N8VWC6"/>
<evidence type="ECO:0000313" key="1">
    <source>
        <dbReference type="EMBL" id="CAG8468649.1"/>
    </source>
</evidence>
<dbReference type="Proteomes" id="UP000789706">
    <property type="component" value="Unassembled WGS sequence"/>
</dbReference>
<proteinExistence type="predicted"/>
<reference evidence="1" key="1">
    <citation type="submission" date="2021-06" db="EMBL/GenBank/DDBJ databases">
        <authorList>
            <person name="Kallberg Y."/>
            <person name="Tangrot J."/>
            <person name="Rosling A."/>
        </authorList>
    </citation>
    <scope>NUCLEOTIDE SEQUENCE</scope>
    <source>
        <strain evidence="1">AZ414A</strain>
    </source>
</reference>
<comment type="caution">
    <text evidence="1">The sequence shown here is derived from an EMBL/GenBank/DDBJ whole genome shotgun (WGS) entry which is preliminary data.</text>
</comment>
<sequence>MPLVKRVMFYVFLGITENNDVHTIKKQLEVELEVPGLEESLKNKQNPVKLCLIDLAEAINY</sequence>
<gene>
    <name evidence="1" type="ORF">DEBURN_LOCUS3049</name>
</gene>